<reference evidence="2" key="1">
    <citation type="submission" date="2023-08" db="EMBL/GenBank/DDBJ databases">
        <title>Black Yeasts Isolated from many extreme environments.</title>
        <authorList>
            <person name="Coleine C."/>
            <person name="Stajich J.E."/>
            <person name="Selbmann L."/>
        </authorList>
    </citation>
    <scope>NUCLEOTIDE SEQUENCE</scope>
    <source>
        <strain evidence="2">CCFEE 5810</strain>
    </source>
</reference>
<sequence>MDPFTKLPNELLFKITDRLDLRDLVNFGHASPGLLSFVPTPQATQAHMQRQHGRLSKQIQNVNYKGLSPEEAAEQFSSVRPNMLLNREFFCECFAKFYWASNPGSRLKMRFKELRLAAFITIPPPWRIISELSEAPTAKGVLCDGDDLAPFWMTTEEGQDVRYATLDRNTIQTLGLPKLGPGMEYACRGNKAFQALQTTMASREVALPERLLLMTKVMTLVGILPLGVCGRNGVRGRRAW</sequence>
<comment type="caution">
    <text evidence="2">The sequence shown here is derived from an EMBL/GenBank/DDBJ whole genome shotgun (WGS) entry which is preliminary data.</text>
</comment>
<accession>A0AAN7W349</accession>
<dbReference type="InterPro" id="IPR036047">
    <property type="entry name" value="F-box-like_dom_sf"/>
</dbReference>
<organism evidence="2 3">
    <name type="scientific">Elasticomyces elasticus</name>
    <dbReference type="NCBI Taxonomy" id="574655"/>
    <lineage>
        <taxon>Eukaryota</taxon>
        <taxon>Fungi</taxon>
        <taxon>Dikarya</taxon>
        <taxon>Ascomycota</taxon>
        <taxon>Pezizomycotina</taxon>
        <taxon>Dothideomycetes</taxon>
        <taxon>Dothideomycetidae</taxon>
        <taxon>Mycosphaerellales</taxon>
        <taxon>Teratosphaeriaceae</taxon>
        <taxon>Elasticomyces</taxon>
    </lineage>
</organism>
<evidence type="ECO:0000313" key="2">
    <source>
        <dbReference type="EMBL" id="KAK5697287.1"/>
    </source>
</evidence>
<protein>
    <recommendedName>
        <fullName evidence="1">F-box domain-containing protein</fullName>
    </recommendedName>
</protein>
<evidence type="ECO:0000313" key="3">
    <source>
        <dbReference type="Proteomes" id="UP001310594"/>
    </source>
</evidence>
<dbReference type="PROSITE" id="PS50181">
    <property type="entry name" value="FBOX"/>
    <property type="match status" value="1"/>
</dbReference>
<dbReference type="EMBL" id="JAVRQU010000011">
    <property type="protein sequence ID" value="KAK5697287.1"/>
    <property type="molecule type" value="Genomic_DNA"/>
</dbReference>
<evidence type="ECO:0000259" key="1">
    <source>
        <dbReference type="PROSITE" id="PS50181"/>
    </source>
</evidence>
<dbReference type="Proteomes" id="UP001310594">
    <property type="component" value="Unassembled WGS sequence"/>
</dbReference>
<gene>
    <name evidence="2" type="ORF">LTR97_007423</name>
</gene>
<name>A0AAN7W349_9PEZI</name>
<dbReference type="CDD" id="cd09917">
    <property type="entry name" value="F-box_SF"/>
    <property type="match status" value="1"/>
</dbReference>
<dbReference type="AlphaFoldDB" id="A0AAN7W349"/>
<proteinExistence type="predicted"/>
<dbReference type="InterPro" id="IPR001810">
    <property type="entry name" value="F-box_dom"/>
</dbReference>
<dbReference type="SUPFAM" id="SSF81383">
    <property type="entry name" value="F-box domain"/>
    <property type="match status" value="1"/>
</dbReference>
<feature type="domain" description="F-box" evidence="1">
    <location>
        <begin position="1"/>
        <end position="27"/>
    </location>
</feature>